<proteinExistence type="predicted"/>
<evidence type="ECO:0000313" key="3">
    <source>
        <dbReference type="Proteomes" id="UP000030161"/>
    </source>
</evidence>
<comment type="caution">
    <text evidence="2">The sequence shown here is derived from an EMBL/GenBank/DDBJ whole genome shotgun (WGS) entry which is preliminary data.</text>
</comment>
<gene>
    <name evidence="2" type="ORF">MG3_03726</name>
</gene>
<feature type="transmembrane region" description="Helical" evidence="1">
    <location>
        <begin position="14"/>
        <end position="34"/>
    </location>
</feature>
<accession>A0AB34PSR0</accession>
<name>A0AB34PSR0_CANAX</name>
<keyword evidence="1" id="KW-0812">Transmembrane</keyword>
<organism evidence="2 3">
    <name type="scientific">Candida albicans P78048</name>
    <dbReference type="NCBI Taxonomy" id="1094989"/>
    <lineage>
        <taxon>Eukaryota</taxon>
        <taxon>Fungi</taxon>
        <taxon>Dikarya</taxon>
        <taxon>Ascomycota</taxon>
        <taxon>Saccharomycotina</taxon>
        <taxon>Pichiomycetes</taxon>
        <taxon>Debaryomycetaceae</taxon>
        <taxon>Candida/Lodderomyces clade</taxon>
        <taxon>Candida</taxon>
    </lineage>
</organism>
<keyword evidence="1" id="KW-0472">Membrane</keyword>
<reference evidence="2 3" key="1">
    <citation type="submission" date="2013-12" db="EMBL/GenBank/DDBJ databases">
        <title>The Genome Sequence of Candida albicans P78048.</title>
        <authorList>
            <consortium name="The Broad Institute Genome Sequencing Platform"/>
            <consortium name="The Broad Institute Genome Sequencing Center for Infectious Disease"/>
            <person name="Cuomo C."/>
            <person name="Bennett R."/>
            <person name="Hirakawa M."/>
            <person name="Noverr M."/>
            <person name="Mitchell A."/>
            <person name="Young S.K."/>
            <person name="Zeng Q."/>
            <person name="Gargeya S."/>
            <person name="Fitzgerald M."/>
            <person name="Abouelleil A."/>
            <person name="Alvarado L."/>
            <person name="Berlin A.M."/>
            <person name="Chapman S.B."/>
            <person name="Dewar J."/>
            <person name="Goldberg J."/>
            <person name="Griggs A."/>
            <person name="Gujja S."/>
            <person name="Hansen M."/>
            <person name="Howarth C."/>
            <person name="Imamovic A."/>
            <person name="Larimer J."/>
            <person name="McCowan C."/>
            <person name="Murphy C."/>
            <person name="Pearson M."/>
            <person name="Priest M."/>
            <person name="Roberts A."/>
            <person name="Saif S."/>
            <person name="Shea T."/>
            <person name="Sykes S."/>
            <person name="Wortman J."/>
            <person name="Nusbaum C."/>
            <person name="Birren B."/>
        </authorList>
    </citation>
    <scope>NUCLEOTIDE SEQUENCE [LARGE SCALE GENOMIC DNA]</scope>
    <source>
        <strain evidence="2 3">P78048</strain>
    </source>
</reference>
<sequence length="121" mass="14235">MQAQKLLTQTMKHVGISIIQGVFYLVSAFSLCFWKLQFFESVDRWFSHFIILSTRYLQRMRTSPIYLSRDSGWHCLRSNKRKGLRGTQNTVNDLIKFQTFCFAKVFCKTNISEYISTIVTS</sequence>
<evidence type="ECO:0000313" key="2">
    <source>
        <dbReference type="EMBL" id="KGR08973.1"/>
    </source>
</evidence>
<protein>
    <submittedName>
        <fullName evidence="2">Uncharacterized protein</fullName>
    </submittedName>
</protein>
<dbReference type="Proteomes" id="UP000030161">
    <property type="component" value="Unassembled WGS sequence"/>
</dbReference>
<evidence type="ECO:0000256" key="1">
    <source>
        <dbReference type="SAM" id="Phobius"/>
    </source>
</evidence>
<dbReference type="EMBL" id="AJIX01000027">
    <property type="protein sequence ID" value="KGR08973.1"/>
    <property type="molecule type" value="Genomic_DNA"/>
</dbReference>
<keyword evidence="1" id="KW-1133">Transmembrane helix</keyword>
<dbReference type="AlphaFoldDB" id="A0AB34PSR0"/>